<feature type="region of interest" description="Disordered" evidence="1">
    <location>
        <begin position="1"/>
        <end position="72"/>
    </location>
</feature>
<feature type="compositionally biased region" description="Basic and acidic residues" evidence="1">
    <location>
        <begin position="304"/>
        <end position="371"/>
    </location>
</feature>
<dbReference type="Gramene" id="Os06t0150500-01">
    <property type="protein sequence ID" value="Os06t0150500-01"/>
    <property type="gene ID" value="Os06g0150500"/>
</dbReference>
<reference evidence="4 5" key="3">
    <citation type="journal article" date="2005" name="Nature">
        <title>The map-based sequence of the rice genome.</title>
        <authorList>
            <consortium name="International rice genome sequencing project (IRGSP)"/>
            <person name="Matsumoto T."/>
            <person name="Wu J."/>
            <person name="Kanamori H."/>
            <person name="Katayose Y."/>
            <person name="Fujisawa M."/>
            <person name="Namiki N."/>
            <person name="Mizuno H."/>
            <person name="Yamamoto K."/>
            <person name="Antonio B.A."/>
            <person name="Baba T."/>
            <person name="Sakata K."/>
            <person name="Nagamura Y."/>
            <person name="Aoki H."/>
            <person name="Arikawa K."/>
            <person name="Arita K."/>
            <person name="Bito T."/>
            <person name="Chiden Y."/>
            <person name="Fujitsuka N."/>
            <person name="Fukunaka R."/>
            <person name="Hamada M."/>
            <person name="Harada C."/>
            <person name="Hayashi A."/>
            <person name="Hijishita S."/>
            <person name="Honda M."/>
            <person name="Hosokawa S."/>
            <person name="Ichikawa Y."/>
            <person name="Idonuma A."/>
            <person name="Iijima M."/>
            <person name="Ikeda M."/>
            <person name="Ikeno M."/>
            <person name="Ito K."/>
            <person name="Ito S."/>
            <person name="Ito T."/>
            <person name="Ito Y."/>
            <person name="Ito Y."/>
            <person name="Iwabuchi A."/>
            <person name="Kamiya K."/>
            <person name="Karasawa W."/>
            <person name="Kurita K."/>
            <person name="Katagiri S."/>
            <person name="Kikuta A."/>
            <person name="Kobayashi H."/>
            <person name="Kobayashi N."/>
            <person name="Machita K."/>
            <person name="Maehara T."/>
            <person name="Masukawa M."/>
            <person name="Mizubayashi T."/>
            <person name="Mukai Y."/>
            <person name="Nagasaki H."/>
            <person name="Nagata Y."/>
            <person name="Naito S."/>
            <person name="Nakashima M."/>
            <person name="Nakama Y."/>
            <person name="Nakamichi Y."/>
            <person name="Nakamura M."/>
            <person name="Meguro A."/>
            <person name="Negishi M."/>
            <person name="Ohta I."/>
            <person name="Ohta T."/>
            <person name="Okamoto M."/>
            <person name="Ono N."/>
            <person name="Saji S."/>
            <person name="Sakaguchi M."/>
            <person name="Sakai K."/>
            <person name="Shibata M."/>
            <person name="Shimokawa T."/>
            <person name="Song J."/>
            <person name="Takazaki Y."/>
            <person name="Terasawa K."/>
            <person name="Tsugane M."/>
            <person name="Tsuji K."/>
            <person name="Ueda S."/>
            <person name="Waki K."/>
            <person name="Yamagata H."/>
            <person name="Yamamoto M."/>
            <person name="Yamamoto S."/>
            <person name="Yamane H."/>
            <person name="Yoshiki S."/>
            <person name="Yoshihara R."/>
            <person name="Yukawa K."/>
            <person name="Zhong H."/>
            <person name="Yano M."/>
            <person name="Yuan Q."/>
            <person name="Ouyang S."/>
            <person name="Liu J."/>
            <person name="Jones K.M."/>
            <person name="Gansberger K."/>
            <person name="Moffat K."/>
            <person name="Hill J."/>
            <person name="Bera J."/>
            <person name="Fadrosh D."/>
            <person name="Jin S."/>
            <person name="Johri S."/>
            <person name="Kim M."/>
            <person name="Overton L."/>
            <person name="Reardon M."/>
            <person name="Tsitrin T."/>
            <person name="Vuong H."/>
            <person name="Weaver B."/>
            <person name="Ciecko A."/>
            <person name="Tallon L."/>
            <person name="Jackson J."/>
            <person name="Pai G."/>
            <person name="Aken S.V."/>
            <person name="Utterback T."/>
            <person name="Reidmuller S."/>
            <person name="Feldblyum T."/>
            <person name="Hsiao J."/>
            <person name="Zismann V."/>
            <person name="Iobst S."/>
            <person name="de Vazeille A.R."/>
            <person name="Buell C.R."/>
            <person name="Ying K."/>
            <person name="Li Y."/>
            <person name="Lu T."/>
            <person name="Huang Y."/>
            <person name="Zhao Q."/>
            <person name="Feng Q."/>
            <person name="Zhang L."/>
            <person name="Zhu J."/>
            <person name="Weng Q."/>
            <person name="Mu J."/>
            <person name="Lu Y."/>
            <person name="Fan D."/>
            <person name="Liu Y."/>
            <person name="Guan J."/>
            <person name="Zhang Y."/>
            <person name="Yu S."/>
            <person name="Liu X."/>
            <person name="Zhang Y."/>
            <person name="Hong G."/>
            <person name="Han B."/>
            <person name="Choisne N."/>
            <person name="Demange N."/>
            <person name="Orjeda G."/>
            <person name="Samain S."/>
            <person name="Cattolico L."/>
            <person name="Pelletier E."/>
            <person name="Couloux A."/>
            <person name="Segurens B."/>
            <person name="Wincker P."/>
            <person name="D'Hont A."/>
            <person name="Scarpelli C."/>
            <person name="Weissenbach J."/>
            <person name="Salanoubat M."/>
            <person name="Quetier F."/>
            <person name="Yu Y."/>
            <person name="Kim H.R."/>
            <person name="Rambo T."/>
            <person name="Currie J."/>
            <person name="Collura K."/>
            <person name="Luo M."/>
            <person name="Yang T."/>
            <person name="Ammiraju J.S.S."/>
            <person name="Engler F."/>
            <person name="Soderlund C."/>
            <person name="Wing R.A."/>
            <person name="Palmer L.E."/>
            <person name="de la Bastide M."/>
            <person name="Spiegel L."/>
            <person name="Nascimento L."/>
            <person name="Zutavern T."/>
            <person name="O'Shaughnessy A."/>
            <person name="Dike S."/>
            <person name="Dedhia N."/>
            <person name="Preston R."/>
            <person name="Balija V."/>
            <person name="McCombie W.R."/>
            <person name="Chow T."/>
            <person name="Chen H."/>
            <person name="Chung M."/>
            <person name="Chen C."/>
            <person name="Shaw J."/>
            <person name="Wu H."/>
            <person name="Hsiao K."/>
            <person name="Chao Y."/>
            <person name="Chu M."/>
            <person name="Cheng C."/>
            <person name="Hour A."/>
            <person name="Lee P."/>
            <person name="Lin S."/>
            <person name="Lin Y."/>
            <person name="Liou J."/>
            <person name="Liu S."/>
            <person name="Hsing Y."/>
            <person name="Raghuvanshi S."/>
            <person name="Mohanty A."/>
            <person name="Bharti A.K."/>
            <person name="Gaur A."/>
            <person name="Gupta V."/>
            <person name="Kumar D."/>
            <person name="Ravi V."/>
            <person name="Vij S."/>
            <person name="Kapur A."/>
            <person name="Khurana P."/>
            <person name="Khurana P."/>
            <person name="Khurana J.P."/>
            <person name="Tyagi A.K."/>
            <person name="Gaikwad K."/>
            <person name="Singh A."/>
            <person name="Dalal V."/>
            <person name="Srivastava S."/>
            <person name="Dixit A."/>
            <person name="Pal A.K."/>
            <person name="Ghazi I.A."/>
            <person name="Yadav M."/>
            <person name="Pandit A."/>
            <person name="Bhargava A."/>
            <person name="Sureshbabu K."/>
            <person name="Batra K."/>
            <person name="Sharma T.R."/>
            <person name="Mohapatra T."/>
            <person name="Singh N.K."/>
            <person name="Messing J."/>
            <person name="Nelson A.B."/>
            <person name="Fuks G."/>
            <person name="Kavchok S."/>
            <person name="Keizer G."/>
            <person name="Linton E."/>
            <person name="Llaca V."/>
            <person name="Song R."/>
            <person name="Tanyolac B."/>
            <person name="Young S."/>
            <person name="Ho-Il K."/>
            <person name="Hahn J.H."/>
            <person name="Sangsakoo G."/>
            <person name="Vanavichit A."/>
            <person name="de Mattos Luiz.A.T."/>
            <person name="Zimmer P.D."/>
            <person name="Malone G."/>
            <person name="Dellagostin O."/>
            <person name="de Oliveira A.C."/>
            <person name="Bevan M."/>
            <person name="Bancroft I."/>
            <person name="Minx P."/>
            <person name="Cordum H."/>
            <person name="Wilson R."/>
            <person name="Cheng Z."/>
            <person name="Jin W."/>
            <person name="Jiang J."/>
            <person name="Leong S.A."/>
            <person name="Iwama H."/>
            <person name="Gojobori T."/>
            <person name="Itoh T."/>
            <person name="Niimura Y."/>
            <person name="Fujii Y."/>
            <person name="Habara T."/>
            <person name="Sakai H."/>
            <person name="Sato Y."/>
            <person name="Wilson G."/>
            <person name="Kumar K."/>
            <person name="McCouch S."/>
            <person name="Juretic N."/>
            <person name="Hoen D."/>
            <person name="Wright S."/>
            <person name="Bruskiewich R."/>
            <person name="Bureau T."/>
            <person name="Miyao A."/>
            <person name="Hirochika H."/>
            <person name="Nishikawa T."/>
            <person name="Kadowaki K."/>
            <person name="Sugiura M."/>
            <person name="Burr B."/>
            <person name="Sasaki T."/>
        </authorList>
    </citation>
    <scope>NUCLEOTIDE SEQUENCE [LARGE SCALE GENOMIC DNA]</scope>
    <source>
        <strain evidence="5">cv. Nipponbare</strain>
    </source>
</reference>
<dbReference type="AlphaFoldDB" id="A0A0P0WSC2"/>
<dbReference type="EMBL" id="AP006554">
    <property type="protein sequence ID" value="BAD69313.1"/>
    <property type="molecule type" value="Genomic_DNA"/>
</dbReference>
<evidence type="ECO:0000313" key="2">
    <source>
        <dbReference type="EMBL" id="BAD69049.1"/>
    </source>
</evidence>
<reference evidence="5" key="7">
    <citation type="journal article" date="2008" name="Nucleic Acids Res.">
        <title>The rice annotation project database (RAP-DB): 2008 update.</title>
        <authorList>
            <consortium name="The rice annotation project (RAP)"/>
        </authorList>
    </citation>
    <scope>GENOME REANNOTATION</scope>
    <source>
        <strain evidence="5">cv. Nipponbare</strain>
    </source>
</reference>
<sequence>MGAGGVSEPQARRRRRLQQAIRAGGLHHLQQPRPQPRAGEEPRPVAGRAGHHRRRCRPQPAVLQPRHDQPRLAEPHVAVDGEREQAGDHHRRAPEAEVHRLRPLPAVLERRRLLRLHPVHQLLEPVPGHRRRDRRAHHARHGVQRRAEHLLHARLAGGVGHHVPHVPVQRAALAAAHRRRLEPLPAVDDPRHPAVGVGVADGTGEELPHVRAERHEAGGAPAAAAAGRRLLPETLEVGGLDAVQAPLDGRRHEGIDHGGRREPRELLVQRRAEPRRRPRHEQGSIEQRLAGEPPLSDHLPQGVEQHDERPPVGEEVIRRHRQREPAAREPDQLQRQREARVERHAHQPDRAVDLREVNGREGHGGVGHDELGTGVVAGDLGDVRRRVPHDAAGEGEEVGEVRRERGADGGHHGGDAARRGSVDGDEVDGEGAEDEVKVGDGEDGREAWRRARRPDKLPGGDLEVEAP</sequence>
<proteinExistence type="predicted"/>
<reference evidence="4" key="9">
    <citation type="submission" date="2012-08" db="EMBL/GenBank/DDBJ databases">
        <title>The Second Rice Annotation Project Meeting (RAP2).</title>
        <authorList>
            <consortium name="The Rice Annotation Project (RAP)"/>
        </authorList>
    </citation>
    <scope>NUCLEOTIDE SEQUENCE</scope>
</reference>
<evidence type="ECO:0000313" key="4">
    <source>
        <dbReference type="EMBL" id="BAF18739.1"/>
    </source>
</evidence>
<feature type="compositionally biased region" description="Basic and acidic residues" evidence="1">
    <location>
        <begin position="434"/>
        <end position="458"/>
    </location>
</feature>
<evidence type="ECO:0000313" key="3">
    <source>
        <dbReference type="EMBL" id="BAD69313.1"/>
    </source>
</evidence>
<accession>A0A0P0WSC2</accession>
<reference evidence="4" key="5">
    <citation type="journal article" date="2007" name="Genome Res.">
        <title>Curated Genome Annotation of Oryza sativa ssp. japonica and Comparative Genome Analysis with Arabidopsis thaliana.</title>
        <authorList>
            <consortium name="The Rice Annotation Project (RAP)"/>
            <person name="Itoh T."/>
            <person name="Tanaka T."/>
            <person name="Barrero R.A."/>
            <person name="Yamasaki C."/>
            <person name="Fujii Y."/>
            <person name="Hilton P.B."/>
            <person name="Antonio B.A."/>
            <person name="Aono H."/>
            <person name="Apweiler R."/>
            <person name="Bruskiewich R."/>
            <person name="Bureau T."/>
            <person name="Burr F."/>
            <person name="Costa de Oliveira A."/>
            <person name="Fuks G."/>
            <person name="Habara T."/>
            <person name="Haberer G."/>
            <person name="Han B."/>
            <person name="Harada E."/>
            <person name="Hiraki A.T."/>
            <person name="Hirochika H."/>
            <person name="Hoen D."/>
            <person name="Hokari H."/>
            <person name="Hosokawa S."/>
            <person name="Hsing Y."/>
            <person name="Ikawa H."/>
            <person name="Ikeo K."/>
            <person name="Imanishi T."/>
            <person name="Ito Y."/>
            <person name="Jaiswal P."/>
            <person name="Kanno M."/>
            <person name="Kawahara Y."/>
            <person name="Kawamura T."/>
            <person name="Kawashima H."/>
            <person name="Khurana J.P."/>
            <person name="Kikuchi S."/>
            <person name="Komatsu S."/>
            <person name="Koyanagi K.O."/>
            <person name="Kubooka H."/>
            <person name="Lieberherr D."/>
            <person name="Lin Y.C."/>
            <person name="Lonsdale D."/>
            <person name="Matsumoto T."/>
            <person name="Matsuya A."/>
            <person name="McCombie W.R."/>
            <person name="Messing J."/>
            <person name="Miyao A."/>
            <person name="Mulder N."/>
            <person name="Nagamura Y."/>
            <person name="Nam J."/>
            <person name="Namiki N."/>
            <person name="Numa H."/>
            <person name="Nurimoto S."/>
            <person name="O'donovan C."/>
            <person name="Ohyanagi H."/>
            <person name="Okido T."/>
            <person name="Oota S."/>
            <person name="Osato N."/>
            <person name="Palmer L.E."/>
            <person name="Quetier F."/>
            <person name="Raghuvanshi S."/>
            <person name="Saichi N."/>
            <person name="Sakai H."/>
            <person name="Sakai Y."/>
            <person name="Sakata K."/>
            <person name="Sakurai T."/>
            <person name="Sato F."/>
            <person name="Sato Y."/>
            <person name="Schoof H."/>
            <person name="Seki M."/>
            <person name="Shibata M."/>
            <person name="Shimizu Y."/>
            <person name="Shinozaki K."/>
            <person name="Shinso Y."/>
            <person name="Singh N.K."/>
            <person name="Smith-White B."/>
            <person name="Takeda J."/>
            <person name="Tanino M."/>
            <person name="Tatusova T."/>
            <person name="Thongjuea S."/>
            <person name="Todokoro F."/>
            <person name="Tsugane M."/>
            <person name="Tyagi A.K."/>
            <person name="Vanavichit A."/>
            <person name="Wang A."/>
            <person name="Wing R.A."/>
            <person name="Yamaguchi K."/>
            <person name="Yamamoto M."/>
            <person name="Yamamoto N."/>
            <person name="Yu Y."/>
            <person name="Zhang H."/>
            <person name="Zhao Q."/>
            <person name="Higo K."/>
            <person name="Burr B."/>
            <person name="Gojobori T."/>
            <person name="Sasaki T."/>
        </authorList>
    </citation>
    <scope>NUCLEOTIDE SEQUENCE</scope>
</reference>
<dbReference type="KEGG" id="dosa:Os06g0150500"/>
<name>A0A0P0WSC2_ORYSJ</name>
<evidence type="ECO:0000256" key="1">
    <source>
        <dbReference type="SAM" id="MobiDB-lite"/>
    </source>
</evidence>
<reference evidence="4" key="4">
    <citation type="journal article" date="2006" name="Nucleic Acids Res.">
        <title>The Rice Annotation Project Database (RAP-DB): hub for Oryza sativa ssp. japonica genome information.</title>
        <authorList>
            <person name="Ohyanagi H."/>
            <person name="Tanaka T."/>
            <person name="Sakai H."/>
            <person name="Shigemoto Y."/>
            <person name="Yamaguchi K."/>
            <person name="Habara T."/>
            <person name="Fujii Y."/>
            <person name="Antonio B.A."/>
            <person name="Nagamura Y."/>
            <person name="Imanishi T."/>
            <person name="Ikeo K."/>
            <person name="Itoh T."/>
            <person name="Gojobori T."/>
            <person name="Sasaki T."/>
        </authorList>
    </citation>
    <scope>NUCLEOTIDE SEQUENCE</scope>
</reference>
<reference evidence="3" key="2">
    <citation type="submission" date="2003-07" db="EMBL/GenBank/DDBJ databases">
        <title>Oryza sativa nipponbare(GA3) genomic DNA, chromosome 6, PAC clone:P0529C07.</title>
        <authorList>
            <person name="Sasaki T."/>
            <person name="Matsumoto T."/>
            <person name="Katayose Y."/>
        </authorList>
    </citation>
    <scope>NUCLEOTIDE SEQUENCE</scope>
</reference>
<feature type="compositionally biased region" description="Basic and acidic residues" evidence="1">
    <location>
        <begin position="248"/>
        <end position="272"/>
    </location>
</feature>
<feature type="compositionally biased region" description="Basic and acidic residues" evidence="1">
    <location>
        <begin position="399"/>
        <end position="422"/>
    </location>
</feature>
<protein>
    <submittedName>
        <fullName evidence="4">Os06g0150500 protein</fullName>
    </submittedName>
</protein>
<dbReference type="Proteomes" id="UP000000763">
    <property type="component" value="Chromosome 6"/>
</dbReference>
<reference evidence="4" key="6">
    <citation type="journal article" date="2008" name="Nucleic Acids Res.">
        <title>The Rice Annotation Project Database (RAP-DB): 2008 update.</title>
        <authorList>
            <consortium name="The Rice Annotation Project (RAP)"/>
            <person name="Tanaka T."/>
            <person name="Antonio B.A."/>
            <person name="Kikuchi S."/>
            <person name="Matsumoto T."/>
            <person name="Nagamura Y."/>
            <person name="Numa H."/>
            <person name="Sakai H."/>
            <person name="Wu J."/>
            <person name="Itoh T."/>
            <person name="Sasaki T."/>
            <person name="Aono R."/>
            <person name="Fujii Y."/>
            <person name="Habara T."/>
            <person name="Harada E."/>
            <person name="Kanno M."/>
            <person name="Kawahara Y."/>
            <person name="Kawashima H."/>
            <person name="Kubooka H."/>
            <person name="Matsuya A."/>
            <person name="Nakaoka H."/>
            <person name="Saichi N."/>
            <person name="Sanbonmatsu R."/>
            <person name="Sato Y."/>
            <person name="Shinso Y."/>
            <person name="Suzuki M."/>
            <person name="Takeda J."/>
            <person name="Tanino M."/>
            <person name="Todokoro F."/>
            <person name="Yamaguchi K."/>
            <person name="Yamamoto N."/>
            <person name="Yamasaki C."/>
            <person name="Imanishi T."/>
            <person name="Okido T."/>
            <person name="Tada M."/>
            <person name="Ikeo K."/>
            <person name="Tateno Y."/>
            <person name="Gojobori T."/>
            <person name="Lin Y.C."/>
            <person name="Wei F.J."/>
            <person name="Hsing Y.I."/>
            <person name="Zhao Q."/>
            <person name="Han B."/>
            <person name="Kramer M.R."/>
            <person name="McCombie R.W."/>
            <person name="Lonsdale D."/>
            <person name="O'Donovan C.C."/>
            <person name="Whitfield E.J."/>
            <person name="Apweiler R."/>
            <person name="Koyanagi K.O."/>
            <person name="Khurana J.P."/>
            <person name="Raghuvanshi S."/>
            <person name="Singh N.K."/>
            <person name="Tyagi A.K."/>
            <person name="Haberer G."/>
            <person name="Fujisawa M."/>
            <person name="Hosokawa S."/>
            <person name="Ito Y."/>
            <person name="Ikawa H."/>
            <person name="Shibata M."/>
            <person name="Yamamoto M."/>
            <person name="Bruskiewich R.M."/>
            <person name="Hoen D.R."/>
            <person name="Bureau TE."/>
            <person name="Namiki N."/>
            <person name="Ohyanagi H."/>
            <person name="Sakai Y."/>
            <person name="Nobushima S."/>
            <person name="Sakata K."/>
            <person name="Barrero R.A."/>
            <person name="Sato Y."/>
            <person name="Souvorov A."/>
            <person name="Smith-White B."/>
            <person name="Tatusova T."/>
            <person name="An S."/>
            <person name="An G."/>
            <person name="OOta S."/>
            <person name="Fuks G."/>
            <person name="Messing J."/>
            <person name="Christie K.R."/>
            <person name="Lieberherr D."/>
            <person name="Kim H."/>
            <person name="Zuccolo A."/>
            <person name="Wing R.A."/>
            <person name="Nobuta K."/>
            <person name="Green P.J."/>
            <person name="Lu C."/>
            <person name="Meyers BC."/>
            <person name="Chaparro C."/>
            <person name="Piegu B."/>
            <person name="Panaud O."/>
            <person name="Echeverria M."/>
        </authorList>
    </citation>
    <scope>NUCLEOTIDE SEQUENCE</scope>
</reference>
<reference evidence="4" key="8">
    <citation type="submission" date="2012-08" db="EMBL/GenBank/DDBJ databases">
        <title>Oryza sativa nipponbare(GA3) genomic DNA, chromosome 6.</title>
        <authorList>
            <consortium name="IRGSP(International Rice Genome Sequencing Project)"/>
        </authorList>
    </citation>
    <scope>NUCLEOTIDE SEQUENCE</scope>
</reference>
<dbReference type="EMBL" id="AP004806">
    <property type="protein sequence ID" value="BAD69049.1"/>
    <property type="molecule type" value="Genomic_DNA"/>
</dbReference>
<dbReference type="EMBL" id="AP008212">
    <property type="protein sequence ID" value="BAF18739.1"/>
    <property type="molecule type" value="Genomic_DNA"/>
</dbReference>
<organism evidence="3 5">
    <name type="scientific">Oryza sativa subsp. japonica</name>
    <name type="common">Rice</name>
    <dbReference type="NCBI Taxonomy" id="39947"/>
    <lineage>
        <taxon>Eukaryota</taxon>
        <taxon>Viridiplantae</taxon>
        <taxon>Streptophyta</taxon>
        <taxon>Embryophyta</taxon>
        <taxon>Tracheophyta</taxon>
        <taxon>Spermatophyta</taxon>
        <taxon>Magnoliopsida</taxon>
        <taxon>Liliopsida</taxon>
        <taxon>Poales</taxon>
        <taxon>Poaceae</taxon>
        <taxon>BOP clade</taxon>
        <taxon>Oryzoideae</taxon>
        <taxon>Oryzeae</taxon>
        <taxon>Oryzinae</taxon>
        <taxon>Oryza</taxon>
        <taxon>Oryza sativa</taxon>
    </lineage>
</organism>
<feature type="compositionally biased region" description="Acidic residues" evidence="1">
    <location>
        <begin position="423"/>
        <end position="433"/>
    </location>
</feature>
<reference evidence="2" key="1">
    <citation type="submission" date="2002-02" db="EMBL/GenBank/DDBJ databases">
        <title>Oryza sativa nipponbare(GA3) genomic DNA, chromosome 6, PAC clone:P0710H01.</title>
        <authorList>
            <person name="Sasaki T."/>
            <person name="Matsumoto T."/>
            <person name="Yamamoto K."/>
        </authorList>
    </citation>
    <scope>NUCLEOTIDE SEQUENCE</scope>
</reference>
<gene>
    <name evidence="4" type="ordered locus">Os06g0150500</name>
    <name evidence="3" type="ORF">P0529C07.3</name>
    <name evidence="2" type="ORF">P0710H01.15</name>
</gene>
<feature type="compositionally biased region" description="Basic and acidic residues" evidence="1">
    <location>
        <begin position="381"/>
        <end position="392"/>
    </location>
</feature>
<feature type="region of interest" description="Disordered" evidence="1">
    <location>
        <begin position="248"/>
        <end position="467"/>
    </location>
</feature>
<evidence type="ECO:0000313" key="5">
    <source>
        <dbReference type="Proteomes" id="UP000000763"/>
    </source>
</evidence>